<dbReference type="EMBL" id="HBEG01030772">
    <property type="protein sequence ID" value="CAD8368315.1"/>
    <property type="molecule type" value="Transcribed_RNA"/>
</dbReference>
<keyword evidence="1" id="KW-0694">RNA-binding</keyword>
<feature type="compositionally biased region" description="Polar residues" evidence="2">
    <location>
        <begin position="250"/>
        <end position="270"/>
    </location>
</feature>
<evidence type="ECO:0000259" key="3">
    <source>
        <dbReference type="PROSITE" id="PS50102"/>
    </source>
</evidence>
<proteinExistence type="predicted"/>
<evidence type="ECO:0000256" key="2">
    <source>
        <dbReference type="SAM" id="MobiDB-lite"/>
    </source>
</evidence>
<dbReference type="SMART" id="SM00360">
    <property type="entry name" value="RRM"/>
    <property type="match status" value="1"/>
</dbReference>
<dbReference type="InterPro" id="IPR035979">
    <property type="entry name" value="RBD_domain_sf"/>
</dbReference>
<feature type="region of interest" description="Disordered" evidence="2">
    <location>
        <begin position="325"/>
        <end position="363"/>
    </location>
</feature>
<dbReference type="InterPro" id="IPR012677">
    <property type="entry name" value="Nucleotide-bd_a/b_plait_sf"/>
</dbReference>
<gene>
    <name evidence="4" type="ORF">PBAH0796_LOCUS18818</name>
</gene>
<feature type="compositionally biased region" description="Basic and acidic residues" evidence="2">
    <location>
        <begin position="141"/>
        <end position="150"/>
    </location>
</feature>
<dbReference type="SUPFAM" id="SSF54928">
    <property type="entry name" value="RNA-binding domain, RBD"/>
    <property type="match status" value="1"/>
</dbReference>
<feature type="domain" description="RRM" evidence="3">
    <location>
        <begin position="395"/>
        <end position="474"/>
    </location>
</feature>
<organism evidence="4">
    <name type="scientific">Pyrodinium bahamense</name>
    <dbReference type="NCBI Taxonomy" id="73915"/>
    <lineage>
        <taxon>Eukaryota</taxon>
        <taxon>Sar</taxon>
        <taxon>Alveolata</taxon>
        <taxon>Dinophyceae</taxon>
        <taxon>Gonyaulacales</taxon>
        <taxon>Pyrocystaceae</taxon>
        <taxon>Pyrodinium</taxon>
    </lineage>
</organism>
<dbReference type="InterPro" id="IPR000504">
    <property type="entry name" value="RRM_dom"/>
</dbReference>
<dbReference type="PROSITE" id="PS50102">
    <property type="entry name" value="RRM"/>
    <property type="match status" value="1"/>
</dbReference>
<feature type="region of interest" description="Disordered" evidence="2">
    <location>
        <begin position="249"/>
        <end position="279"/>
    </location>
</feature>
<name>A0A7S0AMJ7_9DINO</name>
<sequence length="537" mass="59608">MAEYRQVAQRHNQLMKTFRQLCMPGMESVPRSEAMPTAARLFDETIQLDEHFTKYWDQLQSSIQLLLQSAGPFAHQLARLVEEKVTQHECFLKCFKQLLSELQGVMQKESSIPQHLAKSLGTRHHTAAHSAPPPPPITHQPLREPRRVESEAQGASFQQMTPMVAQREEHSFPPLPSRWQPAHSPQPWQHAEPSVAHQQHPAPEELPSLPISPQRRSAHATQPQWQAAQIAARFQQHLAPEAESCPVWPATQSQDCCGTTSQTSGSQPLSDTPRCAQPSPAGPSFSVFVRGRCEAPPPFTRTSGFAHRTHDALPSQAPWTCAPAALPKQQKPSVPVRPYQGQHPTVGPQRQLTSRPQPPVAPEAPPLPMALLSWESPSEPVEELGDDYGLPPGTTTLVVRNISARYTQEDILKVWEPDGSYDFISLPFSITEKRPLGFAFINFTSYEDALVFKARWHGQRLVGKRRLHVSAAAVQGYHANLLRVGPRLLEIIANDSFLPATFCGTERLETRREVQAALDTASEDERAAAGAVHPHGG</sequence>
<accession>A0A7S0AMJ7</accession>
<dbReference type="GO" id="GO:0003723">
    <property type="term" value="F:RNA binding"/>
    <property type="evidence" value="ECO:0007669"/>
    <property type="project" value="UniProtKB-UniRule"/>
</dbReference>
<evidence type="ECO:0000256" key="1">
    <source>
        <dbReference type="PROSITE-ProRule" id="PRU00176"/>
    </source>
</evidence>
<feature type="region of interest" description="Disordered" evidence="2">
    <location>
        <begin position="113"/>
        <end position="227"/>
    </location>
</feature>
<dbReference type="AlphaFoldDB" id="A0A7S0AMJ7"/>
<dbReference type="InterPro" id="IPR007201">
    <property type="entry name" value="Mei2-like_Rrm_C"/>
</dbReference>
<evidence type="ECO:0000313" key="4">
    <source>
        <dbReference type="EMBL" id="CAD8368315.1"/>
    </source>
</evidence>
<reference evidence="4" key="1">
    <citation type="submission" date="2021-01" db="EMBL/GenBank/DDBJ databases">
        <authorList>
            <person name="Corre E."/>
            <person name="Pelletier E."/>
            <person name="Niang G."/>
            <person name="Scheremetjew M."/>
            <person name="Finn R."/>
            <person name="Kale V."/>
            <person name="Holt S."/>
            <person name="Cochrane G."/>
            <person name="Meng A."/>
            <person name="Brown T."/>
            <person name="Cohen L."/>
        </authorList>
    </citation>
    <scope>NUCLEOTIDE SEQUENCE</scope>
    <source>
        <strain evidence="4">Pbaha01</strain>
    </source>
</reference>
<protein>
    <recommendedName>
        <fullName evidence="3">RRM domain-containing protein</fullName>
    </recommendedName>
</protein>
<dbReference type="Gene3D" id="3.30.70.330">
    <property type="match status" value="1"/>
</dbReference>
<dbReference type="Pfam" id="PF04059">
    <property type="entry name" value="RRM_2"/>
    <property type="match status" value="1"/>
</dbReference>